<keyword evidence="5" id="KW-1185">Reference proteome</keyword>
<protein>
    <recommendedName>
        <fullName evidence="6">DUF4352 domain-containing protein</fullName>
    </recommendedName>
</protein>
<dbReference type="RefSeq" id="WP_179762066.1">
    <property type="nucleotide sequence ID" value="NZ_BAAAJZ010000006.1"/>
</dbReference>
<evidence type="ECO:0000256" key="1">
    <source>
        <dbReference type="ARBA" id="ARBA00022729"/>
    </source>
</evidence>
<accession>A0A852WFF4</accession>
<keyword evidence="3" id="KW-0812">Transmembrane</keyword>
<dbReference type="SUPFAM" id="SSF81995">
    <property type="entry name" value="beta-sandwich domain of Sec23/24"/>
    <property type="match status" value="1"/>
</dbReference>
<feature type="region of interest" description="Disordered" evidence="2">
    <location>
        <begin position="1"/>
        <end position="59"/>
    </location>
</feature>
<keyword evidence="3" id="KW-1133">Transmembrane helix</keyword>
<evidence type="ECO:0008006" key="6">
    <source>
        <dbReference type="Google" id="ProtNLM"/>
    </source>
</evidence>
<dbReference type="Gene3D" id="2.60.40.1240">
    <property type="match status" value="1"/>
</dbReference>
<feature type="transmembrane region" description="Helical" evidence="3">
    <location>
        <begin position="64"/>
        <end position="83"/>
    </location>
</feature>
<organism evidence="4 5">
    <name type="scientific">Pseudonocardia alni</name>
    <name type="common">Amycolata alni</name>
    <dbReference type="NCBI Taxonomy" id="33907"/>
    <lineage>
        <taxon>Bacteria</taxon>
        <taxon>Bacillati</taxon>
        <taxon>Actinomycetota</taxon>
        <taxon>Actinomycetes</taxon>
        <taxon>Pseudonocardiales</taxon>
        <taxon>Pseudonocardiaceae</taxon>
        <taxon>Pseudonocardia</taxon>
    </lineage>
</organism>
<proteinExistence type="predicted"/>
<dbReference type="InterPro" id="IPR029050">
    <property type="entry name" value="Immunoprotect_excell_Ig-like"/>
</dbReference>
<dbReference type="EMBL" id="JACCCZ010000001">
    <property type="protein sequence ID" value="NYG04102.1"/>
    <property type="molecule type" value="Genomic_DNA"/>
</dbReference>
<evidence type="ECO:0000256" key="2">
    <source>
        <dbReference type="SAM" id="MobiDB-lite"/>
    </source>
</evidence>
<comment type="caution">
    <text evidence="4">The sequence shown here is derived from an EMBL/GenBank/DDBJ whole genome shotgun (WGS) entry which is preliminary data.</text>
</comment>
<keyword evidence="1" id="KW-0732">Signal</keyword>
<feature type="compositionally biased region" description="Low complexity" evidence="2">
    <location>
        <begin position="87"/>
        <end position="109"/>
    </location>
</feature>
<reference evidence="4 5" key="1">
    <citation type="submission" date="2020-07" db="EMBL/GenBank/DDBJ databases">
        <title>Sequencing the genomes of 1000 actinobacteria strains.</title>
        <authorList>
            <person name="Klenk H.-P."/>
        </authorList>
    </citation>
    <scope>NUCLEOTIDE SEQUENCE [LARGE SCALE GENOMIC DNA]</scope>
    <source>
        <strain evidence="4 5">DSM 44749</strain>
    </source>
</reference>
<gene>
    <name evidence="4" type="ORF">HDA37_004387</name>
</gene>
<evidence type="ECO:0000313" key="4">
    <source>
        <dbReference type="EMBL" id="NYG04102.1"/>
    </source>
</evidence>
<name>A0A852WFF4_PSEA5</name>
<feature type="compositionally biased region" description="Low complexity" evidence="2">
    <location>
        <begin position="1"/>
        <end position="31"/>
    </location>
</feature>
<dbReference type="AlphaFoldDB" id="A0A852WFF4"/>
<dbReference type="Proteomes" id="UP000549695">
    <property type="component" value="Unassembled WGS sequence"/>
</dbReference>
<sequence>MTTPQSPYQGHPQQQPYYGQYPPHQGGQYPPQGYPPPQGQYPQYNQAPQIPPPAPKKKRTGLKVTLGILVAIVVIAIATGGGGDEQAPATASGDANAAPAAAGAPASGDQPVKFGQEATSGDLVISASAPEQVTEFGITQACSTVTYKNNGSSPASFNPFDWKFTTPAGVEASASIPFNAGATALNSGQLAPGGTTSGMICGDQQTTDVNAVKYAPSFSFSDPITWTN</sequence>
<dbReference type="GeneID" id="98054075"/>
<feature type="region of interest" description="Disordered" evidence="2">
    <location>
        <begin position="82"/>
        <end position="115"/>
    </location>
</feature>
<evidence type="ECO:0000256" key="3">
    <source>
        <dbReference type="SAM" id="Phobius"/>
    </source>
</evidence>
<evidence type="ECO:0000313" key="5">
    <source>
        <dbReference type="Proteomes" id="UP000549695"/>
    </source>
</evidence>
<keyword evidence="3" id="KW-0472">Membrane</keyword>